<dbReference type="Gramene" id="KCW77006">
    <property type="protein sequence ID" value="KCW77006"/>
    <property type="gene ID" value="EUGRSUZ_D01355"/>
</dbReference>
<protein>
    <submittedName>
        <fullName evidence="1">Uncharacterized protein</fullName>
    </submittedName>
</protein>
<name>A0A059CFS6_EUCGR</name>
<proteinExistence type="predicted"/>
<gene>
    <name evidence="1" type="ORF">EUGRSUZ_D01355</name>
</gene>
<dbReference type="InParanoid" id="A0A059CFS6"/>
<sequence>MAGAASPPPGIFPRGPRLPTLALSSNVFRLLFFFNRAFQLLFTIQLSIESASGDVDEGTIYIVKRNWLWFGADGV</sequence>
<dbReference type="EMBL" id="KK198756">
    <property type="protein sequence ID" value="KCW77006.1"/>
    <property type="molecule type" value="Genomic_DNA"/>
</dbReference>
<dbReference type="AlphaFoldDB" id="A0A059CFS6"/>
<accession>A0A059CFS6</accession>
<reference evidence="1" key="1">
    <citation type="submission" date="2013-07" db="EMBL/GenBank/DDBJ databases">
        <title>The genome of Eucalyptus grandis.</title>
        <authorList>
            <person name="Schmutz J."/>
            <person name="Hayes R."/>
            <person name="Myburg A."/>
            <person name="Tuskan G."/>
            <person name="Grattapaglia D."/>
            <person name="Rokhsar D.S."/>
        </authorList>
    </citation>
    <scope>NUCLEOTIDE SEQUENCE</scope>
    <source>
        <tissue evidence="1">Leaf extractions</tissue>
    </source>
</reference>
<evidence type="ECO:0000313" key="1">
    <source>
        <dbReference type="EMBL" id="KCW77006.1"/>
    </source>
</evidence>
<organism evidence="1">
    <name type="scientific">Eucalyptus grandis</name>
    <name type="common">Flooded gum</name>
    <dbReference type="NCBI Taxonomy" id="71139"/>
    <lineage>
        <taxon>Eukaryota</taxon>
        <taxon>Viridiplantae</taxon>
        <taxon>Streptophyta</taxon>
        <taxon>Embryophyta</taxon>
        <taxon>Tracheophyta</taxon>
        <taxon>Spermatophyta</taxon>
        <taxon>Magnoliopsida</taxon>
        <taxon>eudicotyledons</taxon>
        <taxon>Gunneridae</taxon>
        <taxon>Pentapetalae</taxon>
        <taxon>rosids</taxon>
        <taxon>malvids</taxon>
        <taxon>Myrtales</taxon>
        <taxon>Myrtaceae</taxon>
        <taxon>Myrtoideae</taxon>
        <taxon>Eucalypteae</taxon>
        <taxon>Eucalyptus</taxon>
    </lineage>
</organism>